<dbReference type="STRING" id="1348114.OM33_01525"/>
<evidence type="ECO:0000256" key="9">
    <source>
        <dbReference type="ARBA" id="ARBA00047594"/>
    </source>
</evidence>
<evidence type="ECO:0000256" key="6">
    <source>
        <dbReference type="ARBA" id="ARBA00022989"/>
    </source>
</evidence>
<name>A0A0A7ED23_9GAMM</name>
<keyword evidence="5" id="KW-0378">Hydrolase</keyword>
<evidence type="ECO:0000256" key="1">
    <source>
        <dbReference type="ARBA" id="ARBA00004651"/>
    </source>
</evidence>
<keyword evidence="6 10" id="KW-1133">Transmembrane helix</keyword>
<evidence type="ECO:0000256" key="5">
    <source>
        <dbReference type="ARBA" id="ARBA00022801"/>
    </source>
</evidence>
<dbReference type="KEGG" id="pseo:OM33_01525"/>
<dbReference type="AlphaFoldDB" id="A0A0A7ED23"/>
<dbReference type="EMBL" id="CP009888">
    <property type="protein sequence ID" value="AIY63981.1"/>
    <property type="molecule type" value="Genomic_DNA"/>
</dbReference>
<dbReference type="GO" id="GO:0050380">
    <property type="term" value="F:undecaprenyl-diphosphatase activity"/>
    <property type="evidence" value="ECO:0007669"/>
    <property type="project" value="UniProtKB-EC"/>
</dbReference>
<dbReference type="eggNOG" id="COG0671">
    <property type="taxonomic scope" value="Bacteria"/>
</dbReference>
<feature type="transmembrane region" description="Helical" evidence="10">
    <location>
        <begin position="109"/>
        <end position="137"/>
    </location>
</feature>
<sequence>MQTISQLDRKAFFKLFNHQASKRRLYTIKTVSKLGDGFLYLAVGLVCYLVDTQVSKLALSALVLGFALERPCYYLLKNTLKRERPSQTIVEGFVVPNDRFSLPSGHSSAAWLFASIISWYFPEFSYVLLLAVAISLSRVMLGVHYPCDVLVGALLGISFATLAIIGAS</sequence>
<dbReference type="SMART" id="SM00014">
    <property type="entry name" value="acidPPc"/>
    <property type="match status" value="1"/>
</dbReference>
<evidence type="ECO:0000256" key="4">
    <source>
        <dbReference type="ARBA" id="ARBA00022692"/>
    </source>
</evidence>
<evidence type="ECO:0000256" key="7">
    <source>
        <dbReference type="ARBA" id="ARBA00023136"/>
    </source>
</evidence>
<dbReference type="HOGENOM" id="CLU_072573_10_2_6"/>
<dbReference type="InterPro" id="IPR036938">
    <property type="entry name" value="PAP2/HPO_sf"/>
</dbReference>
<comment type="subcellular location">
    <subcellularLocation>
        <location evidence="1">Cell membrane</location>
        <topology evidence="1">Multi-pass membrane protein</topology>
    </subcellularLocation>
</comment>
<keyword evidence="13" id="KW-1185">Reference proteome</keyword>
<dbReference type="Proteomes" id="UP000030341">
    <property type="component" value="Chromosome 1"/>
</dbReference>
<proteinExistence type="predicted"/>
<evidence type="ECO:0000256" key="8">
    <source>
        <dbReference type="ARBA" id="ARBA00032707"/>
    </source>
</evidence>
<dbReference type="OrthoDB" id="9780507at2"/>
<dbReference type="EC" id="3.6.1.27" evidence="2"/>
<dbReference type="Pfam" id="PF01569">
    <property type="entry name" value="PAP2"/>
    <property type="match status" value="1"/>
</dbReference>
<comment type="catalytic activity">
    <reaction evidence="9">
        <text>di-trans,octa-cis-undecaprenyl diphosphate + H2O = di-trans,octa-cis-undecaprenyl phosphate + phosphate + H(+)</text>
        <dbReference type="Rhea" id="RHEA:28094"/>
        <dbReference type="ChEBI" id="CHEBI:15377"/>
        <dbReference type="ChEBI" id="CHEBI:15378"/>
        <dbReference type="ChEBI" id="CHEBI:43474"/>
        <dbReference type="ChEBI" id="CHEBI:58405"/>
        <dbReference type="ChEBI" id="CHEBI:60392"/>
        <dbReference type="EC" id="3.6.1.27"/>
    </reaction>
</comment>
<evidence type="ECO:0000313" key="13">
    <source>
        <dbReference type="Proteomes" id="UP000030341"/>
    </source>
</evidence>
<dbReference type="GO" id="GO:0005886">
    <property type="term" value="C:plasma membrane"/>
    <property type="evidence" value="ECO:0007669"/>
    <property type="project" value="UniProtKB-SubCell"/>
</dbReference>
<gene>
    <name evidence="12" type="ORF">OM33_01525</name>
</gene>
<keyword evidence="7 10" id="KW-0472">Membrane</keyword>
<organism evidence="12 13">
    <name type="scientific">Pseudoalteromonas piratica</name>
    <dbReference type="NCBI Taxonomy" id="1348114"/>
    <lineage>
        <taxon>Bacteria</taxon>
        <taxon>Pseudomonadati</taxon>
        <taxon>Pseudomonadota</taxon>
        <taxon>Gammaproteobacteria</taxon>
        <taxon>Alteromonadales</taxon>
        <taxon>Pseudoalteromonadaceae</taxon>
        <taxon>Pseudoalteromonas</taxon>
    </lineage>
</organism>
<dbReference type="InterPro" id="IPR000326">
    <property type="entry name" value="PAP2/HPO"/>
</dbReference>
<reference evidence="12 13" key="1">
    <citation type="submission" date="2014-11" db="EMBL/GenBank/DDBJ databases">
        <title>Complete Genome Sequence of Pseudoalteromonas sp. Strain OCN003 Isolated from Kaneohe Bay, Oahu, Hawaii.</title>
        <authorList>
            <person name="Beurmann S."/>
            <person name="Videau P."/>
            <person name="Ushijima B."/>
            <person name="Smith A.M."/>
            <person name="Aeby G.S."/>
            <person name="Callahan S.M."/>
            <person name="Belcaid M."/>
        </authorList>
    </citation>
    <scope>NUCLEOTIDE SEQUENCE [LARGE SCALE GENOMIC DNA]</scope>
    <source>
        <strain evidence="12 13">OCN003</strain>
    </source>
</reference>
<keyword evidence="3" id="KW-1003">Cell membrane</keyword>
<feature type="domain" description="Phosphatidic acid phosphatase type 2/haloperoxidase" evidence="11">
    <location>
        <begin position="57"/>
        <end position="164"/>
    </location>
</feature>
<evidence type="ECO:0000313" key="12">
    <source>
        <dbReference type="EMBL" id="AIY63981.1"/>
    </source>
</evidence>
<accession>A0A0A7ED23</accession>
<feature type="transmembrane region" description="Helical" evidence="10">
    <location>
        <begin position="31"/>
        <end position="51"/>
    </location>
</feature>
<dbReference type="CDD" id="cd01610">
    <property type="entry name" value="PAP2_like"/>
    <property type="match status" value="1"/>
</dbReference>
<dbReference type="PANTHER" id="PTHR14969:SF62">
    <property type="entry name" value="DECAPRENYLPHOSPHORYL-5-PHOSPHORIBOSE PHOSPHATASE RV3807C-RELATED"/>
    <property type="match status" value="1"/>
</dbReference>
<dbReference type="PANTHER" id="PTHR14969">
    <property type="entry name" value="SPHINGOSINE-1-PHOSPHATE PHOSPHOHYDROLASE"/>
    <property type="match status" value="1"/>
</dbReference>
<keyword evidence="4 10" id="KW-0812">Transmembrane</keyword>
<evidence type="ECO:0000256" key="3">
    <source>
        <dbReference type="ARBA" id="ARBA00022475"/>
    </source>
</evidence>
<evidence type="ECO:0000256" key="2">
    <source>
        <dbReference type="ARBA" id="ARBA00012374"/>
    </source>
</evidence>
<dbReference type="RefSeq" id="WP_038637826.1">
    <property type="nucleotide sequence ID" value="NZ_CP009888.1"/>
</dbReference>
<dbReference type="SUPFAM" id="SSF48317">
    <property type="entry name" value="Acid phosphatase/Vanadium-dependent haloperoxidase"/>
    <property type="match status" value="1"/>
</dbReference>
<evidence type="ECO:0000259" key="11">
    <source>
        <dbReference type="SMART" id="SM00014"/>
    </source>
</evidence>
<dbReference type="Gene3D" id="1.20.144.10">
    <property type="entry name" value="Phosphatidic acid phosphatase type 2/haloperoxidase"/>
    <property type="match status" value="1"/>
</dbReference>
<feature type="transmembrane region" description="Helical" evidence="10">
    <location>
        <begin position="149"/>
        <end position="167"/>
    </location>
</feature>
<protein>
    <recommendedName>
        <fullName evidence="2">undecaprenyl-diphosphate phosphatase</fullName>
        <ecNumber evidence="2">3.6.1.27</ecNumber>
    </recommendedName>
    <alternativeName>
        <fullName evidence="8">Undecaprenyl pyrophosphate phosphatase</fullName>
    </alternativeName>
</protein>
<evidence type="ECO:0000256" key="10">
    <source>
        <dbReference type="SAM" id="Phobius"/>
    </source>
</evidence>